<proteinExistence type="predicted"/>
<name>A0ABV0N6I2_9TELE</name>
<comment type="caution">
    <text evidence="1">The sequence shown here is derived from an EMBL/GenBank/DDBJ whole genome shotgun (WGS) entry which is preliminary data.</text>
</comment>
<gene>
    <name evidence="1" type="ORF">GOODEAATRI_034334</name>
</gene>
<evidence type="ECO:0000313" key="2">
    <source>
        <dbReference type="Proteomes" id="UP001476798"/>
    </source>
</evidence>
<dbReference type="Proteomes" id="UP001476798">
    <property type="component" value="Unassembled WGS sequence"/>
</dbReference>
<accession>A0ABV0N6I2</accession>
<dbReference type="EMBL" id="JAHRIO010028528">
    <property type="protein sequence ID" value="MEQ2167003.1"/>
    <property type="molecule type" value="Genomic_DNA"/>
</dbReference>
<keyword evidence="2" id="KW-1185">Reference proteome</keyword>
<reference evidence="1 2" key="1">
    <citation type="submission" date="2021-06" db="EMBL/GenBank/DDBJ databases">
        <authorList>
            <person name="Palmer J.M."/>
        </authorList>
    </citation>
    <scope>NUCLEOTIDE SEQUENCE [LARGE SCALE GENOMIC DNA]</scope>
    <source>
        <strain evidence="1 2">GA_2019</strain>
        <tissue evidence="1">Muscle</tissue>
    </source>
</reference>
<evidence type="ECO:0000313" key="1">
    <source>
        <dbReference type="EMBL" id="MEQ2167003.1"/>
    </source>
</evidence>
<organism evidence="1 2">
    <name type="scientific">Goodea atripinnis</name>
    <dbReference type="NCBI Taxonomy" id="208336"/>
    <lineage>
        <taxon>Eukaryota</taxon>
        <taxon>Metazoa</taxon>
        <taxon>Chordata</taxon>
        <taxon>Craniata</taxon>
        <taxon>Vertebrata</taxon>
        <taxon>Euteleostomi</taxon>
        <taxon>Actinopterygii</taxon>
        <taxon>Neopterygii</taxon>
        <taxon>Teleostei</taxon>
        <taxon>Neoteleostei</taxon>
        <taxon>Acanthomorphata</taxon>
        <taxon>Ovalentaria</taxon>
        <taxon>Atherinomorphae</taxon>
        <taxon>Cyprinodontiformes</taxon>
        <taxon>Goodeidae</taxon>
        <taxon>Goodea</taxon>
    </lineage>
</organism>
<protein>
    <submittedName>
        <fullName evidence="1">Uncharacterized protein</fullName>
    </submittedName>
</protein>
<sequence length="120" mass="13365">MVPDLFNEGRTWFISSKNIYVALEGVAATVDLTPDQAEWYLLSDEAVPHVSLSLHPEHHAKELRGVVKLSLAAGDWQDTSVTNLSLVTEFSKQVPEKPTEGPQPTTSEAEWVLLQVIKRQ</sequence>